<dbReference type="Pfam" id="PF01476">
    <property type="entry name" value="LysM"/>
    <property type="match status" value="1"/>
</dbReference>
<gene>
    <name evidence="6" type="ORF">ACEZDG_03635</name>
</gene>
<keyword evidence="4" id="KW-0812">Transmembrane</keyword>
<dbReference type="PANTHER" id="PTHR34700:SF4">
    <property type="entry name" value="PHAGE-LIKE ELEMENT PBSX PROTEIN XKDP"/>
    <property type="match status" value="1"/>
</dbReference>
<evidence type="ECO:0000256" key="1">
    <source>
        <dbReference type="ARBA" id="ARBA00010830"/>
    </source>
</evidence>
<comment type="caution">
    <text evidence="6">The sequence shown here is derived from an EMBL/GenBank/DDBJ whole genome shotgun (WGS) entry which is preliminary data.</text>
</comment>
<keyword evidence="4" id="KW-0472">Membrane</keyword>
<proteinExistence type="inferred from homology"/>
<organism evidence="6 7">
    <name type="scientific">Streptacidiphilus alkalitolerans</name>
    <dbReference type="NCBI Taxonomy" id="3342712"/>
    <lineage>
        <taxon>Bacteria</taxon>
        <taxon>Bacillati</taxon>
        <taxon>Actinomycetota</taxon>
        <taxon>Actinomycetes</taxon>
        <taxon>Kitasatosporales</taxon>
        <taxon>Streptomycetaceae</taxon>
        <taxon>Streptacidiphilus</taxon>
    </lineage>
</organism>
<feature type="domain" description="LysM" evidence="5">
    <location>
        <begin position="189"/>
        <end position="236"/>
    </location>
</feature>
<dbReference type="EMBL" id="JBHEZX010000001">
    <property type="protein sequence ID" value="MFC1408371.1"/>
    <property type="molecule type" value="Genomic_DNA"/>
</dbReference>
<evidence type="ECO:0000259" key="5">
    <source>
        <dbReference type="PROSITE" id="PS51782"/>
    </source>
</evidence>
<dbReference type="RefSeq" id="WP_380502136.1">
    <property type="nucleotide sequence ID" value="NZ_JBHEZX010000001.1"/>
</dbReference>
<keyword evidence="2" id="KW-0378">Hydrolase</keyword>
<dbReference type="InterPro" id="IPR010618">
    <property type="entry name" value="RPF"/>
</dbReference>
<dbReference type="CDD" id="cd00118">
    <property type="entry name" value="LysM"/>
    <property type="match status" value="1"/>
</dbReference>
<protein>
    <submittedName>
        <fullName evidence="6">Transglycosylase family protein</fullName>
    </submittedName>
</protein>
<dbReference type="Pfam" id="PF06737">
    <property type="entry name" value="Transglycosylas"/>
    <property type="match status" value="1"/>
</dbReference>
<evidence type="ECO:0000313" key="6">
    <source>
        <dbReference type="EMBL" id="MFC1408371.1"/>
    </source>
</evidence>
<feature type="region of interest" description="Disordered" evidence="3">
    <location>
        <begin position="129"/>
        <end position="184"/>
    </location>
</feature>
<accession>A0ABV6V3T1</accession>
<feature type="compositionally biased region" description="Low complexity" evidence="3">
    <location>
        <begin position="137"/>
        <end position="184"/>
    </location>
</feature>
<dbReference type="Proteomes" id="UP001592582">
    <property type="component" value="Unassembled WGS sequence"/>
</dbReference>
<feature type="transmembrane region" description="Helical" evidence="4">
    <location>
        <begin position="31"/>
        <end position="49"/>
    </location>
</feature>
<dbReference type="CDD" id="cd13925">
    <property type="entry name" value="RPF"/>
    <property type="match status" value="1"/>
</dbReference>
<dbReference type="SMART" id="SM00257">
    <property type="entry name" value="LysM"/>
    <property type="match status" value="1"/>
</dbReference>
<evidence type="ECO:0000313" key="7">
    <source>
        <dbReference type="Proteomes" id="UP001592582"/>
    </source>
</evidence>
<dbReference type="Gene3D" id="3.10.350.10">
    <property type="entry name" value="LysM domain"/>
    <property type="match status" value="1"/>
</dbReference>
<dbReference type="PROSITE" id="PS51782">
    <property type="entry name" value="LYSM"/>
    <property type="match status" value="1"/>
</dbReference>
<sequence length="237" mass="23211">MIFRHENDAVRNADNTAAIEGGRKKSRRIRAAVIAGVVVAAPVAGLLTATGASAASGSTWDAVAQCESGGNWSIDTGNGYSGGLQFSPSTWSAYGGDQYAASASQASESQQIAVAEQVLASQGPGAWPVCGPQAGLSQGDAGSSSTSDSASSDSTSTSTSTGSSGDSASAAAPSSNVDNSASSAQATGATYTVKSGDTLGTIAAANGESWQTLYAANTSTVGANPDLIFPGQVLSIG</sequence>
<dbReference type="InterPro" id="IPR018392">
    <property type="entry name" value="LysM"/>
</dbReference>
<evidence type="ECO:0000256" key="4">
    <source>
        <dbReference type="SAM" id="Phobius"/>
    </source>
</evidence>
<dbReference type="InterPro" id="IPR052196">
    <property type="entry name" value="Bact_Kbp"/>
</dbReference>
<dbReference type="SUPFAM" id="SSF53955">
    <property type="entry name" value="Lysozyme-like"/>
    <property type="match status" value="1"/>
</dbReference>
<dbReference type="Gene3D" id="1.10.530.10">
    <property type="match status" value="1"/>
</dbReference>
<dbReference type="InterPro" id="IPR023346">
    <property type="entry name" value="Lysozyme-like_dom_sf"/>
</dbReference>
<evidence type="ECO:0000256" key="3">
    <source>
        <dbReference type="SAM" id="MobiDB-lite"/>
    </source>
</evidence>
<comment type="similarity">
    <text evidence="1">Belongs to the transglycosylase family. Rpf subfamily.</text>
</comment>
<keyword evidence="7" id="KW-1185">Reference proteome</keyword>
<dbReference type="InterPro" id="IPR036779">
    <property type="entry name" value="LysM_dom_sf"/>
</dbReference>
<reference evidence="6 7" key="1">
    <citation type="submission" date="2024-09" db="EMBL/GenBank/DDBJ databases">
        <authorList>
            <person name="Lee S.D."/>
        </authorList>
    </citation>
    <scope>NUCLEOTIDE SEQUENCE [LARGE SCALE GENOMIC DNA]</scope>
    <source>
        <strain evidence="6 7">N1-1</strain>
    </source>
</reference>
<dbReference type="SUPFAM" id="SSF54106">
    <property type="entry name" value="LysM domain"/>
    <property type="match status" value="1"/>
</dbReference>
<name>A0ABV6V3T1_9ACTN</name>
<dbReference type="PANTHER" id="PTHR34700">
    <property type="entry name" value="POTASSIUM BINDING PROTEIN KBP"/>
    <property type="match status" value="1"/>
</dbReference>
<evidence type="ECO:0000256" key="2">
    <source>
        <dbReference type="ARBA" id="ARBA00022801"/>
    </source>
</evidence>
<keyword evidence="4" id="KW-1133">Transmembrane helix</keyword>